<dbReference type="GO" id="GO:0005484">
    <property type="term" value="F:SNAP receptor activity"/>
    <property type="evidence" value="ECO:0007669"/>
    <property type="project" value="TreeGrafter"/>
</dbReference>
<proteinExistence type="inferred from homology"/>
<dbReference type="InParanoid" id="D7G5P2"/>
<evidence type="ECO:0000256" key="6">
    <source>
        <dbReference type="SAM" id="Phobius"/>
    </source>
</evidence>
<dbReference type="SMART" id="SM00503">
    <property type="entry name" value="SynN"/>
    <property type="match status" value="1"/>
</dbReference>
<dbReference type="InterPro" id="IPR045242">
    <property type="entry name" value="Syntaxin"/>
</dbReference>
<evidence type="ECO:0000256" key="3">
    <source>
        <dbReference type="ARBA" id="ARBA00022692"/>
    </source>
</evidence>
<dbReference type="OrthoDB" id="10255013at2759"/>
<sequence>MNDRLGELTGGGGGGSSVAPFEIAIDINDNGDGGGGGGGGGAGFMEGFFDKVNAVKKDIDAVKKACTDLDTLTQQATLTSSATVEADAKSQINTTIANTNNRVAHAKGLLQAMREETEAMKKDPSRAKPSEVRVRENLQNTLTRKFVDLAKDYQNRQNKYKTSVKKKAERQILAVKPSATEEELTTVFEQEDGVQRVMEAAILQQGDPVEVTHVLEEVKDTYHDVRRLEASILELHKMFMDLALLVDRQGEMLDQIEYQVKSASDYVKDANTDIAHAIDSSKKIRKRQCCMIIIVLVIIAIIVLVIYVMGS</sequence>
<dbReference type="GO" id="GO:0048278">
    <property type="term" value="P:vesicle docking"/>
    <property type="evidence" value="ECO:0007669"/>
    <property type="project" value="TreeGrafter"/>
</dbReference>
<dbReference type="eggNOG" id="KOG0810">
    <property type="taxonomic scope" value="Eukaryota"/>
</dbReference>
<feature type="domain" description="T-SNARE coiled-coil homology" evidence="7">
    <location>
        <begin position="215"/>
        <end position="277"/>
    </location>
</feature>
<evidence type="ECO:0000313" key="9">
    <source>
        <dbReference type="Proteomes" id="UP000002630"/>
    </source>
</evidence>
<keyword evidence="5 6" id="KW-0472">Membrane</keyword>
<dbReference type="AlphaFoldDB" id="D7G5P2"/>
<dbReference type="InterPro" id="IPR010989">
    <property type="entry name" value="SNARE"/>
</dbReference>
<protein>
    <submittedName>
        <fullName evidence="8">Soluble NSF Attachment Protein (SNAP) Receptor (SNARE)</fullName>
    </submittedName>
</protein>
<comment type="similarity">
    <text evidence="2">Belongs to the syntaxin family.</text>
</comment>
<comment type="subcellular location">
    <subcellularLocation>
        <location evidence="1">Membrane</location>
        <topology evidence="1">Single-pass type IV membrane protein</topology>
    </subcellularLocation>
</comment>
<dbReference type="GO" id="GO:0006886">
    <property type="term" value="P:intracellular protein transport"/>
    <property type="evidence" value="ECO:0007669"/>
    <property type="project" value="TreeGrafter"/>
</dbReference>
<gene>
    <name evidence="8" type="primary">SNR11</name>
    <name evidence="8" type="ORF">Esi_0067_0014</name>
</gene>
<dbReference type="PANTHER" id="PTHR19957">
    <property type="entry name" value="SYNTAXIN"/>
    <property type="match status" value="1"/>
</dbReference>
<dbReference type="GO" id="GO:0005886">
    <property type="term" value="C:plasma membrane"/>
    <property type="evidence" value="ECO:0007669"/>
    <property type="project" value="TreeGrafter"/>
</dbReference>
<dbReference type="InterPro" id="IPR006011">
    <property type="entry name" value="Syntaxin_N"/>
</dbReference>
<dbReference type="SMART" id="SM00397">
    <property type="entry name" value="t_SNARE"/>
    <property type="match status" value="1"/>
</dbReference>
<dbReference type="Proteomes" id="UP000002630">
    <property type="component" value="Linkage Group LG26"/>
</dbReference>
<evidence type="ECO:0000256" key="5">
    <source>
        <dbReference type="ARBA" id="ARBA00023136"/>
    </source>
</evidence>
<dbReference type="GO" id="GO:0012505">
    <property type="term" value="C:endomembrane system"/>
    <property type="evidence" value="ECO:0007669"/>
    <property type="project" value="TreeGrafter"/>
</dbReference>
<dbReference type="GO" id="GO:0000149">
    <property type="term" value="F:SNARE binding"/>
    <property type="evidence" value="ECO:0007669"/>
    <property type="project" value="TreeGrafter"/>
</dbReference>
<dbReference type="Pfam" id="PF05739">
    <property type="entry name" value="SNARE"/>
    <property type="match status" value="1"/>
</dbReference>
<evidence type="ECO:0000256" key="2">
    <source>
        <dbReference type="ARBA" id="ARBA00009063"/>
    </source>
</evidence>
<evidence type="ECO:0000259" key="7">
    <source>
        <dbReference type="PROSITE" id="PS50192"/>
    </source>
</evidence>
<keyword evidence="8" id="KW-0675">Receptor</keyword>
<evidence type="ECO:0000256" key="1">
    <source>
        <dbReference type="ARBA" id="ARBA00004211"/>
    </source>
</evidence>
<dbReference type="Pfam" id="PF00804">
    <property type="entry name" value="Syntaxin"/>
    <property type="match status" value="1"/>
</dbReference>
<dbReference type="SUPFAM" id="SSF47661">
    <property type="entry name" value="t-snare proteins"/>
    <property type="match status" value="1"/>
</dbReference>
<feature type="transmembrane region" description="Helical" evidence="6">
    <location>
        <begin position="289"/>
        <end position="309"/>
    </location>
</feature>
<dbReference type="EMBL" id="FN649751">
    <property type="protein sequence ID" value="CBJ27339.1"/>
    <property type="molecule type" value="Genomic_DNA"/>
</dbReference>
<dbReference type="GO" id="GO:0006887">
    <property type="term" value="P:exocytosis"/>
    <property type="evidence" value="ECO:0007669"/>
    <property type="project" value="TreeGrafter"/>
</dbReference>
<accession>D7G5P2</accession>
<evidence type="ECO:0000313" key="8">
    <source>
        <dbReference type="EMBL" id="CBJ27339.1"/>
    </source>
</evidence>
<name>D7G5P2_ECTSI</name>
<dbReference type="CDD" id="cd15848">
    <property type="entry name" value="SNARE_syntaxin1-like"/>
    <property type="match status" value="1"/>
</dbReference>
<dbReference type="STRING" id="2880.D7G5P2"/>
<dbReference type="EMBL" id="FN648894">
    <property type="protein sequence ID" value="CBJ27339.1"/>
    <property type="molecule type" value="Genomic_DNA"/>
</dbReference>
<dbReference type="Gene3D" id="1.20.5.110">
    <property type="match status" value="1"/>
</dbReference>
<dbReference type="OMA" id="RWICFIL"/>
<dbReference type="PROSITE" id="PS50192">
    <property type="entry name" value="T_SNARE"/>
    <property type="match status" value="1"/>
</dbReference>
<evidence type="ECO:0000256" key="4">
    <source>
        <dbReference type="ARBA" id="ARBA00022989"/>
    </source>
</evidence>
<dbReference type="InterPro" id="IPR000727">
    <property type="entry name" value="T_SNARE_dom"/>
</dbReference>
<keyword evidence="4 6" id="KW-1133">Transmembrane helix</keyword>
<reference evidence="8 9" key="1">
    <citation type="journal article" date="2010" name="Nature">
        <title>The Ectocarpus genome and the independent evolution of multicellularity in brown algae.</title>
        <authorList>
            <person name="Cock J.M."/>
            <person name="Sterck L."/>
            <person name="Rouze P."/>
            <person name="Scornet D."/>
            <person name="Allen A.E."/>
            <person name="Amoutzias G."/>
            <person name="Anthouard V."/>
            <person name="Artiguenave F."/>
            <person name="Aury J.M."/>
            <person name="Badger J.H."/>
            <person name="Beszteri B."/>
            <person name="Billiau K."/>
            <person name="Bonnet E."/>
            <person name="Bothwell J.H."/>
            <person name="Bowler C."/>
            <person name="Boyen C."/>
            <person name="Brownlee C."/>
            <person name="Carrano C.J."/>
            <person name="Charrier B."/>
            <person name="Cho G.Y."/>
            <person name="Coelho S.M."/>
            <person name="Collen J."/>
            <person name="Corre E."/>
            <person name="Da Silva C."/>
            <person name="Delage L."/>
            <person name="Delaroque N."/>
            <person name="Dittami S.M."/>
            <person name="Doulbeau S."/>
            <person name="Elias M."/>
            <person name="Farnham G."/>
            <person name="Gachon C.M."/>
            <person name="Gschloessl B."/>
            <person name="Heesch S."/>
            <person name="Jabbari K."/>
            <person name="Jubin C."/>
            <person name="Kawai H."/>
            <person name="Kimura K."/>
            <person name="Kloareg B."/>
            <person name="Kupper F.C."/>
            <person name="Lang D."/>
            <person name="Le Bail A."/>
            <person name="Leblanc C."/>
            <person name="Lerouge P."/>
            <person name="Lohr M."/>
            <person name="Lopez P.J."/>
            <person name="Martens C."/>
            <person name="Maumus F."/>
            <person name="Michel G."/>
            <person name="Miranda-Saavedra D."/>
            <person name="Morales J."/>
            <person name="Moreau H."/>
            <person name="Motomura T."/>
            <person name="Nagasato C."/>
            <person name="Napoli C.A."/>
            <person name="Nelson D.R."/>
            <person name="Nyvall-Collen P."/>
            <person name="Peters A.F."/>
            <person name="Pommier C."/>
            <person name="Potin P."/>
            <person name="Poulain J."/>
            <person name="Quesneville H."/>
            <person name="Read B."/>
            <person name="Rensing S.A."/>
            <person name="Ritter A."/>
            <person name="Rousvoal S."/>
            <person name="Samanta M."/>
            <person name="Samson G."/>
            <person name="Schroeder D.C."/>
            <person name="Segurens B."/>
            <person name="Strittmatter M."/>
            <person name="Tonon T."/>
            <person name="Tregear J.W."/>
            <person name="Valentin K."/>
            <person name="von Dassow P."/>
            <person name="Yamagishi T."/>
            <person name="Van de Peer Y."/>
            <person name="Wincker P."/>
        </authorList>
    </citation>
    <scope>NUCLEOTIDE SEQUENCE [LARGE SCALE GENOMIC DNA]</scope>
    <source>
        <strain evidence="9">Ec32 / CCAP1310/4</strain>
    </source>
</reference>
<keyword evidence="3 6" id="KW-0812">Transmembrane</keyword>
<organism evidence="8 9">
    <name type="scientific">Ectocarpus siliculosus</name>
    <name type="common">Brown alga</name>
    <name type="synonym">Conferva siliculosa</name>
    <dbReference type="NCBI Taxonomy" id="2880"/>
    <lineage>
        <taxon>Eukaryota</taxon>
        <taxon>Sar</taxon>
        <taxon>Stramenopiles</taxon>
        <taxon>Ochrophyta</taxon>
        <taxon>PX clade</taxon>
        <taxon>Phaeophyceae</taxon>
        <taxon>Ectocarpales</taxon>
        <taxon>Ectocarpaceae</taxon>
        <taxon>Ectocarpus</taxon>
    </lineage>
</organism>
<dbReference type="GO" id="GO:0031201">
    <property type="term" value="C:SNARE complex"/>
    <property type="evidence" value="ECO:0007669"/>
    <property type="project" value="TreeGrafter"/>
</dbReference>
<keyword evidence="9" id="KW-1185">Reference proteome</keyword>
<dbReference type="Gene3D" id="1.20.58.70">
    <property type="match status" value="1"/>
</dbReference>
<dbReference type="PANTHER" id="PTHR19957:SF307">
    <property type="entry name" value="PROTEIN SSO1-RELATED"/>
    <property type="match status" value="1"/>
</dbReference>
<dbReference type="GO" id="GO:0006906">
    <property type="term" value="P:vesicle fusion"/>
    <property type="evidence" value="ECO:0007669"/>
    <property type="project" value="TreeGrafter"/>
</dbReference>